<evidence type="ECO:0000313" key="4">
    <source>
        <dbReference type="Proteomes" id="UP000498980"/>
    </source>
</evidence>
<keyword evidence="4" id="KW-1185">Reference proteome</keyword>
<organism evidence="2 4">
    <name type="scientific">Streptomyces fulvorobeus</name>
    <dbReference type="NCBI Taxonomy" id="284028"/>
    <lineage>
        <taxon>Bacteria</taxon>
        <taxon>Bacillati</taxon>
        <taxon>Actinomycetota</taxon>
        <taxon>Actinomycetes</taxon>
        <taxon>Kitasatosporales</taxon>
        <taxon>Streptomycetaceae</taxon>
        <taxon>Streptomyces</taxon>
    </lineage>
</organism>
<evidence type="ECO:0000313" key="2">
    <source>
        <dbReference type="EMBL" id="GFM95327.1"/>
    </source>
</evidence>
<accession>A0A7J0BZY4</accession>
<dbReference type="RefSeq" id="WP_173310272.1">
    <property type="nucleotide sequence ID" value="NZ_BAAAUE010000008.1"/>
</dbReference>
<feature type="transmembrane region" description="Helical" evidence="1">
    <location>
        <begin position="21"/>
        <end position="39"/>
    </location>
</feature>
<evidence type="ECO:0000256" key="1">
    <source>
        <dbReference type="SAM" id="Phobius"/>
    </source>
</evidence>
<dbReference type="AlphaFoldDB" id="A0A7J0BZY4"/>
<evidence type="ECO:0000313" key="3">
    <source>
        <dbReference type="EMBL" id="NYE39127.1"/>
    </source>
</evidence>
<keyword evidence="1" id="KW-0472">Membrane</keyword>
<evidence type="ECO:0000313" key="5">
    <source>
        <dbReference type="Proteomes" id="UP000530403"/>
    </source>
</evidence>
<proteinExistence type="predicted"/>
<gene>
    <name evidence="3" type="ORF">HEB29_000138</name>
    <name evidence="2" type="ORF">Sfulv_01380</name>
</gene>
<comment type="caution">
    <text evidence="2">The sequence shown here is derived from an EMBL/GenBank/DDBJ whole genome shotgun (WGS) entry which is preliminary data.</text>
</comment>
<dbReference type="Proteomes" id="UP000530403">
    <property type="component" value="Unassembled WGS sequence"/>
</dbReference>
<name>A0A7J0BZY4_9ACTN</name>
<sequence>MALVKRVALAPRAVRQLRRVRSVYVVGMLLSALGGLLSYDDPAAGGRQAVIAGVFVVVFAALLTLTAVWLWLHRRTEHCSTAKKLSRLI</sequence>
<keyword evidence="1" id="KW-0812">Transmembrane</keyword>
<feature type="transmembrane region" description="Helical" evidence="1">
    <location>
        <begin position="51"/>
        <end position="72"/>
    </location>
</feature>
<dbReference type="EMBL" id="JACCCF010000001">
    <property type="protein sequence ID" value="NYE39127.1"/>
    <property type="molecule type" value="Genomic_DNA"/>
</dbReference>
<dbReference type="Proteomes" id="UP000498980">
    <property type="component" value="Unassembled WGS sequence"/>
</dbReference>
<keyword evidence="1" id="KW-1133">Transmembrane helix</keyword>
<dbReference type="EMBL" id="BLWC01000001">
    <property type="protein sequence ID" value="GFM95327.1"/>
    <property type="molecule type" value="Genomic_DNA"/>
</dbReference>
<reference evidence="3 5" key="2">
    <citation type="submission" date="2020-07" db="EMBL/GenBank/DDBJ databases">
        <title>Sequencing the genomes of 1000 actinobacteria strains.</title>
        <authorList>
            <person name="Klenk H.-P."/>
        </authorList>
    </citation>
    <scope>NUCLEOTIDE SEQUENCE [LARGE SCALE GENOMIC DNA]</scope>
    <source>
        <strain evidence="3 5">DSM 41455</strain>
    </source>
</reference>
<protein>
    <submittedName>
        <fullName evidence="2">Uncharacterized protein</fullName>
    </submittedName>
</protein>
<reference evidence="2 4" key="1">
    <citation type="submission" date="2020-05" db="EMBL/GenBank/DDBJ databases">
        <title>Whole genome shotgun sequence of Streptomyces fulvorobeus NBRC 15897.</title>
        <authorList>
            <person name="Komaki H."/>
            <person name="Tamura T."/>
        </authorList>
    </citation>
    <scope>NUCLEOTIDE SEQUENCE [LARGE SCALE GENOMIC DNA]</scope>
    <source>
        <strain evidence="2 4">NBRC 15897</strain>
    </source>
</reference>